<protein>
    <submittedName>
        <fullName evidence="1">SDR family NAD(P)-dependent oxidoreductase</fullName>
    </submittedName>
</protein>
<organism evidence="1 2">
    <name type="scientific">Vibrio qingdaonensis</name>
    <dbReference type="NCBI Taxonomy" id="2829491"/>
    <lineage>
        <taxon>Bacteria</taxon>
        <taxon>Pseudomonadati</taxon>
        <taxon>Pseudomonadota</taxon>
        <taxon>Gammaproteobacteria</taxon>
        <taxon>Vibrionales</taxon>
        <taxon>Vibrionaceae</taxon>
        <taxon>Vibrio</taxon>
    </lineage>
</organism>
<dbReference type="Pfam" id="PF00106">
    <property type="entry name" value="adh_short"/>
    <property type="match status" value="1"/>
</dbReference>
<evidence type="ECO:0000313" key="2">
    <source>
        <dbReference type="Proteomes" id="UP001155587"/>
    </source>
</evidence>
<dbReference type="PANTHER" id="PTHR43544">
    <property type="entry name" value="SHORT-CHAIN DEHYDROGENASE/REDUCTASE"/>
    <property type="match status" value="1"/>
</dbReference>
<dbReference type="GO" id="GO:0016491">
    <property type="term" value="F:oxidoreductase activity"/>
    <property type="evidence" value="ECO:0007669"/>
    <property type="project" value="TreeGrafter"/>
</dbReference>
<dbReference type="Proteomes" id="UP001155587">
    <property type="component" value="Unassembled WGS sequence"/>
</dbReference>
<name>A0A9X3CPM5_9VIBR</name>
<dbReference type="SUPFAM" id="SSF51735">
    <property type="entry name" value="NAD(P)-binding Rossmann-fold domains"/>
    <property type="match status" value="1"/>
</dbReference>
<accession>A0A9X3CPM5</accession>
<evidence type="ECO:0000313" key="1">
    <source>
        <dbReference type="EMBL" id="MCW8347095.1"/>
    </source>
</evidence>
<dbReference type="PANTHER" id="PTHR43544:SF12">
    <property type="entry name" value="NAD(P)-BINDING ROSSMANN-FOLD SUPERFAMILY PROTEIN"/>
    <property type="match status" value="1"/>
</dbReference>
<dbReference type="Gene3D" id="3.40.50.720">
    <property type="entry name" value="NAD(P)-binding Rossmann-like Domain"/>
    <property type="match status" value="1"/>
</dbReference>
<dbReference type="InterPro" id="IPR051468">
    <property type="entry name" value="Fungal_SecMetab_SDRs"/>
</dbReference>
<dbReference type="GO" id="GO:0005737">
    <property type="term" value="C:cytoplasm"/>
    <property type="evidence" value="ECO:0007669"/>
    <property type="project" value="TreeGrafter"/>
</dbReference>
<dbReference type="AlphaFoldDB" id="A0A9X3CPM5"/>
<proteinExistence type="predicted"/>
<dbReference type="RefSeq" id="WP_265675631.1">
    <property type="nucleotide sequence ID" value="NZ_JAKRRY010000018.1"/>
</dbReference>
<dbReference type="InterPro" id="IPR036291">
    <property type="entry name" value="NAD(P)-bd_dom_sf"/>
</dbReference>
<sequence>MNILIVGGSGGIGLALVKHFLSASHTTMVYATFCQHLPKFVSTKLIWHQVDVTSERHIQALAKAVSNIDVVINAVGFLHQRDPQHQHQKYLPEKSVCQFDPSFFNKNIQLNTTSTLLLAKHFAQSLRSKKPTYFIALSARIGSIEDNQLGGWISYRCSKAALNMAIKTISIEWQYKNPSCCVFSFHPGTTDTALSMPFQNKVPRHKLFAPSFVAKKLVALINTVTPSDTGKFFSFDGSEIPW</sequence>
<gene>
    <name evidence="1" type="ORF">MD535_13910</name>
</gene>
<dbReference type="CDD" id="cd05325">
    <property type="entry name" value="carb_red_sniffer_like_SDR_c"/>
    <property type="match status" value="1"/>
</dbReference>
<keyword evidence="2" id="KW-1185">Reference proteome</keyword>
<reference evidence="1" key="1">
    <citation type="submission" date="2022-02" db="EMBL/GenBank/DDBJ databases">
        <title>Vibrio sp. nov, a new bacterium isolated from seawater.</title>
        <authorList>
            <person name="Yuan Y."/>
        </authorList>
    </citation>
    <scope>NUCLEOTIDE SEQUENCE</scope>
    <source>
        <strain evidence="1">ZSDZ65</strain>
    </source>
</reference>
<dbReference type="EMBL" id="JAKRRY010000018">
    <property type="protein sequence ID" value="MCW8347095.1"/>
    <property type="molecule type" value="Genomic_DNA"/>
</dbReference>
<dbReference type="PRINTS" id="PR00081">
    <property type="entry name" value="GDHRDH"/>
</dbReference>
<dbReference type="InterPro" id="IPR002347">
    <property type="entry name" value="SDR_fam"/>
</dbReference>
<comment type="caution">
    <text evidence="1">The sequence shown here is derived from an EMBL/GenBank/DDBJ whole genome shotgun (WGS) entry which is preliminary data.</text>
</comment>